<evidence type="ECO:0000256" key="1">
    <source>
        <dbReference type="ARBA" id="ARBA00004613"/>
    </source>
</evidence>
<reference evidence="11" key="1">
    <citation type="journal article" date="2019" name="Int. J. Syst. Evol. Microbiol.">
        <title>The Global Catalogue of Microorganisms (GCM) 10K type strain sequencing project: providing services to taxonomists for standard genome sequencing and annotation.</title>
        <authorList>
            <consortium name="The Broad Institute Genomics Platform"/>
            <consortium name="The Broad Institute Genome Sequencing Center for Infectious Disease"/>
            <person name="Wu L."/>
            <person name="Ma J."/>
        </authorList>
    </citation>
    <scope>NUCLEOTIDE SEQUENCE [LARGE SCALE GENOMIC DNA]</scope>
    <source>
        <strain evidence="11">JCM 16902</strain>
    </source>
</reference>
<protein>
    <submittedName>
        <fullName evidence="10">PHB depolymerase family esterase</fullName>
    </submittedName>
</protein>
<evidence type="ECO:0000256" key="4">
    <source>
        <dbReference type="ARBA" id="ARBA00022729"/>
    </source>
</evidence>
<feature type="compositionally biased region" description="Low complexity" evidence="8">
    <location>
        <begin position="206"/>
        <end position="220"/>
    </location>
</feature>
<dbReference type="PANTHER" id="PTHR38050">
    <property type="match status" value="1"/>
</dbReference>
<dbReference type="InterPro" id="IPR022742">
    <property type="entry name" value="Hydrolase_4"/>
</dbReference>
<keyword evidence="5" id="KW-0378">Hydrolase</keyword>
<dbReference type="SUPFAM" id="SSF53474">
    <property type="entry name" value="alpha/beta-Hydrolases"/>
    <property type="match status" value="1"/>
</dbReference>
<dbReference type="Gene3D" id="3.40.50.1820">
    <property type="entry name" value="alpha/beta hydrolase"/>
    <property type="match status" value="1"/>
</dbReference>
<keyword evidence="6" id="KW-0119">Carbohydrate metabolism</keyword>
<evidence type="ECO:0000256" key="5">
    <source>
        <dbReference type="ARBA" id="ARBA00022801"/>
    </source>
</evidence>
<feature type="region of interest" description="Disordered" evidence="8">
    <location>
        <begin position="202"/>
        <end position="227"/>
    </location>
</feature>
<accession>A0ABP6ZE80</accession>
<evidence type="ECO:0000259" key="9">
    <source>
        <dbReference type="Pfam" id="PF12146"/>
    </source>
</evidence>
<dbReference type="RefSeq" id="WP_231483193.1">
    <property type="nucleotide sequence ID" value="NZ_BAAAZO010000003.1"/>
</dbReference>
<evidence type="ECO:0000313" key="11">
    <source>
        <dbReference type="Proteomes" id="UP001501074"/>
    </source>
</evidence>
<evidence type="ECO:0000256" key="6">
    <source>
        <dbReference type="ARBA" id="ARBA00023277"/>
    </source>
</evidence>
<sequence length="277" mass="29741">MLDNVEVNSRTRTFTVVSPAQPSSVLVLVFHGSKQNGRKHREFTGRQYDTLTAQGATVAYLDGYRGNWNDARRESFFPARTENIDDVAFARAVADRLGAKKVFAVGYSNGGQMVMRLMHDAPDLISGAVVIGATMPTPESFLMPDPAPAPVPMPVVLIAGTKDPIVAYSGGGLKWWARKAFKVGGQALSMPRSAGYYAARNGITQPPTTTTLPASETTSSVERTDFRAEGRPPVVLFTIHGGGHTVPGPKRAPGILGKTNRDIRVADLVAELLLGHE</sequence>
<dbReference type="Proteomes" id="UP001501074">
    <property type="component" value="Unassembled WGS sequence"/>
</dbReference>
<dbReference type="PANTHER" id="PTHR38050:SF2">
    <property type="entry name" value="FERULOYL ESTERASE C-RELATED"/>
    <property type="match status" value="1"/>
</dbReference>
<proteinExistence type="predicted"/>
<evidence type="ECO:0000256" key="3">
    <source>
        <dbReference type="ARBA" id="ARBA00022651"/>
    </source>
</evidence>
<evidence type="ECO:0000256" key="8">
    <source>
        <dbReference type="SAM" id="MobiDB-lite"/>
    </source>
</evidence>
<feature type="domain" description="Serine aminopeptidase S33" evidence="9">
    <location>
        <begin position="25"/>
        <end position="139"/>
    </location>
</feature>
<organism evidence="10 11">
    <name type="scientific">Kineosporia mesophila</name>
    <dbReference type="NCBI Taxonomy" id="566012"/>
    <lineage>
        <taxon>Bacteria</taxon>
        <taxon>Bacillati</taxon>
        <taxon>Actinomycetota</taxon>
        <taxon>Actinomycetes</taxon>
        <taxon>Kineosporiales</taxon>
        <taxon>Kineosporiaceae</taxon>
        <taxon>Kineosporia</taxon>
    </lineage>
</organism>
<keyword evidence="3" id="KW-0858">Xylan degradation</keyword>
<dbReference type="EMBL" id="BAAAZO010000003">
    <property type="protein sequence ID" value="GAA3605836.1"/>
    <property type="molecule type" value="Genomic_DNA"/>
</dbReference>
<comment type="caution">
    <text evidence="10">The sequence shown here is derived from an EMBL/GenBank/DDBJ whole genome shotgun (WGS) entry which is preliminary data.</text>
</comment>
<keyword evidence="11" id="KW-1185">Reference proteome</keyword>
<evidence type="ECO:0000256" key="7">
    <source>
        <dbReference type="ARBA" id="ARBA00023326"/>
    </source>
</evidence>
<evidence type="ECO:0000313" key="10">
    <source>
        <dbReference type="EMBL" id="GAA3605836.1"/>
    </source>
</evidence>
<evidence type="ECO:0000256" key="2">
    <source>
        <dbReference type="ARBA" id="ARBA00022525"/>
    </source>
</evidence>
<keyword evidence="7" id="KW-0624">Polysaccharide degradation</keyword>
<name>A0ABP6ZE80_9ACTN</name>
<dbReference type="InterPro" id="IPR029058">
    <property type="entry name" value="AB_hydrolase_fold"/>
</dbReference>
<keyword evidence="4" id="KW-0732">Signal</keyword>
<dbReference type="InterPro" id="IPR043595">
    <property type="entry name" value="FaeB/C/D"/>
</dbReference>
<gene>
    <name evidence="10" type="ORF">GCM10022223_22080</name>
</gene>
<keyword evidence="2" id="KW-0964">Secreted</keyword>
<dbReference type="Pfam" id="PF12146">
    <property type="entry name" value="Hydrolase_4"/>
    <property type="match status" value="1"/>
</dbReference>
<comment type="subcellular location">
    <subcellularLocation>
        <location evidence="1">Secreted</location>
    </subcellularLocation>
</comment>